<dbReference type="STRING" id="652787.SAMN05216490_0510"/>
<evidence type="ECO:0000313" key="17">
    <source>
        <dbReference type="Proteomes" id="UP000199679"/>
    </source>
</evidence>
<dbReference type="PANTHER" id="PTHR12128:SF66">
    <property type="entry name" value="4-HYDROXY-2-OXOGLUTARATE ALDOLASE, MITOCHONDRIAL"/>
    <property type="match status" value="1"/>
</dbReference>
<dbReference type="AlphaFoldDB" id="A0A1H1PBD3"/>
<feature type="binding site" evidence="12 15">
    <location>
        <position position="47"/>
    </location>
    <ligand>
        <name>pyruvate</name>
        <dbReference type="ChEBI" id="CHEBI:15361"/>
    </ligand>
</feature>
<feature type="active site" description="Proton donor/acceptor" evidence="12 14">
    <location>
        <position position="135"/>
    </location>
</feature>
<evidence type="ECO:0000256" key="10">
    <source>
        <dbReference type="ARBA" id="ARBA00023270"/>
    </source>
</evidence>
<accession>A0A1H1PBD3</accession>
<gene>
    <name evidence="12" type="primary">dapA</name>
    <name evidence="16" type="ORF">SAMN05216490_0510</name>
</gene>
<dbReference type="InterPro" id="IPR005263">
    <property type="entry name" value="DapA"/>
</dbReference>
<dbReference type="PRINTS" id="PR00146">
    <property type="entry name" value="DHPICSNTHASE"/>
</dbReference>
<dbReference type="PANTHER" id="PTHR12128">
    <property type="entry name" value="DIHYDRODIPICOLINATE SYNTHASE"/>
    <property type="match status" value="1"/>
</dbReference>
<comment type="subunit">
    <text evidence="12">Homotetramer; dimer of dimers.</text>
</comment>
<dbReference type="GO" id="GO:0008840">
    <property type="term" value="F:4-hydroxy-tetrahydrodipicolinate synthase activity"/>
    <property type="evidence" value="ECO:0007669"/>
    <property type="project" value="UniProtKB-UniRule"/>
</dbReference>
<evidence type="ECO:0000256" key="14">
    <source>
        <dbReference type="PIRSR" id="PIRSR001365-1"/>
    </source>
</evidence>
<protein>
    <recommendedName>
        <fullName evidence="4 12">4-hydroxy-tetrahydrodipicolinate synthase</fullName>
        <shortName evidence="12">HTPA synthase</shortName>
        <ecNumber evidence="4 12">4.3.3.7</ecNumber>
    </recommendedName>
</protein>
<keyword evidence="17" id="KW-1185">Reference proteome</keyword>
<evidence type="ECO:0000256" key="7">
    <source>
        <dbReference type="ARBA" id="ARBA00022915"/>
    </source>
</evidence>
<keyword evidence="9 12" id="KW-0456">Lyase</keyword>
<dbReference type="EMBL" id="LT629740">
    <property type="protein sequence ID" value="SDS08467.1"/>
    <property type="molecule type" value="Genomic_DNA"/>
</dbReference>
<dbReference type="RefSeq" id="WP_091368767.1">
    <property type="nucleotide sequence ID" value="NZ_LT629740.1"/>
</dbReference>
<evidence type="ECO:0000256" key="5">
    <source>
        <dbReference type="ARBA" id="ARBA00022490"/>
    </source>
</evidence>
<dbReference type="OrthoDB" id="9782828at2"/>
<comment type="function">
    <text evidence="1 12">Catalyzes the condensation of (S)-aspartate-beta-semialdehyde [(S)-ASA] and pyruvate to 4-hydroxy-tetrahydrodipicolinate (HTPA).</text>
</comment>
<evidence type="ECO:0000256" key="2">
    <source>
        <dbReference type="ARBA" id="ARBA00005120"/>
    </source>
</evidence>
<evidence type="ECO:0000313" key="16">
    <source>
        <dbReference type="EMBL" id="SDS08467.1"/>
    </source>
</evidence>
<evidence type="ECO:0000256" key="9">
    <source>
        <dbReference type="ARBA" id="ARBA00023239"/>
    </source>
</evidence>
<evidence type="ECO:0000256" key="4">
    <source>
        <dbReference type="ARBA" id="ARBA00012086"/>
    </source>
</evidence>
<evidence type="ECO:0000256" key="1">
    <source>
        <dbReference type="ARBA" id="ARBA00003294"/>
    </source>
</evidence>
<comment type="subcellular location">
    <subcellularLocation>
        <location evidence="12">Cytoplasm</location>
    </subcellularLocation>
</comment>
<evidence type="ECO:0000256" key="12">
    <source>
        <dbReference type="HAMAP-Rule" id="MF_00418"/>
    </source>
</evidence>
<reference evidence="16 17" key="1">
    <citation type="submission" date="2016-10" db="EMBL/GenBank/DDBJ databases">
        <authorList>
            <person name="de Groot N.N."/>
        </authorList>
    </citation>
    <scope>NUCLEOTIDE SEQUENCE [LARGE SCALE GENOMIC DNA]</scope>
    <source>
        <strain evidence="16 17">MP1X4</strain>
    </source>
</reference>
<name>A0A1H1PBD3_MUCMA</name>
<dbReference type="Pfam" id="PF00701">
    <property type="entry name" value="DHDPS"/>
    <property type="match status" value="1"/>
</dbReference>
<feature type="active site" description="Schiff-base intermediate with substrate" evidence="12 14">
    <location>
        <position position="164"/>
    </location>
</feature>
<dbReference type="Gene3D" id="3.20.20.70">
    <property type="entry name" value="Aldolase class I"/>
    <property type="match status" value="1"/>
</dbReference>
<feature type="site" description="Part of a proton relay during catalysis" evidence="12">
    <location>
        <position position="109"/>
    </location>
</feature>
<dbReference type="CDD" id="cd00950">
    <property type="entry name" value="DHDPS"/>
    <property type="match status" value="1"/>
</dbReference>
<dbReference type="PIRSF" id="PIRSF001365">
    <property type="entry name" value="DHDPS"/>
    <property type="match status" value="1"/>
</dbReference>
<keyword evidence="7 12" id="KW-0220">Diaminopimelate biosynthesis</keyword>
<keyword evidence="5 12" id="KW-0963">Cytoplasm</keyword>
<keyword evidence="10 12" id="KW-0704">Schiff base</keyword>
<dbReference type="GO" id="GO:0009089">
    <property type="term" value="P:lysine biosynthetic process via diaminopimelate"/>
    <property type="evidence" value="ECO:0007669"/>
    <property type="project" value="UniProtKB-UniRule"/>
</dbReference>
<comment type="similarity">
    <text evidence="3 12 13">Belongs to the DapA family.</text>
</comment>
<feature type="binding site" evidence="12 15">
    <location>
        <position position="206"/>
    </location>
    <ligand>
        <name>pyruvate</name>
        <dbReference type="ChEBI" id="CHEBI:15361"/>
    </ligand>
</feature>
<comment type="pathway">
    <text evidence="2 12">Amino-acid biosynthesis; L-lysine biosynthesis via DAP pathway; (S)-tetrahydrodipicolinate from L-aspartate: step 3/4.</text>
</comment>
<evidence type="ECO:0000256" key="13">
    <source>
        <dbReference type="PIRNR" id="PIRNR001365"/>
    </source>
</evidence>
<dbReference type="GO" id="GO:0019877">
    <property type="term" value="P:diaminopimelate biosynthetic process"/>
    <property type="evidence" value="ECO:0007669"/>
    <property type="project" value="UniProtKB-UniRule"/>
</dbReference>
<evidence type="ECO:0000256" key="15">
    <source>
        <dbReference type="PIRSR" id="PIRSR001365-2"/>
    </source>
</evidence>
<dbReference type="InterPro" id="IPR002220">
    <property type="entry name" value="DapA-like"/>
</dbReference>
<keyword evidence="6 12" id="KW-0028">Amino-acid biosynthesis</keyword>
<dbReference type="HAMAP" id="MF_00418">
    <property type="entry name" value="DapA"/>
    <property type="match status" value="1"/>
</dbReference>
<dbReference type="NCBIfam" id="TIGR00674">
    <property type="entry name" value="dapA"/>
    <property type="match status" value="1"/>
</dbReference>
<evidence type="ECO:0000256" key="3">
    <source>
        <dbReference type="ARBA" id="ARBA00007592"/>
    </source>
</evidence>
<keyword evidence="8 12" id="KW-0457">Lysine biosynthesis</keyword>
<dbReference type="SMART" id="SM01130">
    <property type="entry name" value="DHDPS"/>
    <property type="match status" value="1"/>
</dbReference>
<dbReference type="GO" id="GO:0005829">
    <property type="term" value="C:cytosol"/>
    <property type="evidence" value="ECO:0007669"/>
    <property type="project" value="TreeGrafter"/>
</dbReference>
<organism evidence="16 17">
    <name type="scientific">Mucilaginibacter mallensis</name>
    <dbReference type="NCBI Taxonomy" id="652787"/>
    <lineage>
        <taxon>Bacteria</taxon>
        <taxon>Pseudomonadati</taxon>
        <taxon>Bacteroidota</taxon>
        <taxon>Sphingobacteriia</taxon>
        <taxon>Sphingobacteriales</taxon>
        <taxon>Sphingobacteriaceae</taxon>
        <taxon>Mucilaginibacter</taxon>
    </lineage>
</organism>
<feature type="site" description="Part of a proton relay during catalysis" evidence="12">
    <location>
        <position position="46"/>
    </location>
</feature>
<proteinExistence type="inferred from homology"/>
<evidence type="ECO:0000256" key="8">
    <source>
        <dbReference type="ARBA" id="ARBA00023154"/>
    </source>
</evidence>
<sequence length="300" mass="32310">MNKFYGTGVAIVTPFQADGQVDYNRLKDLINYLIDGGVQYLVSLGTTGETVTLNQQEKKKIWAFTAEVVAGRVNLVAGIGGNNTLEVVQQIKEFDTNGYDAILSASPAYNKPTQEGIYQHYKAIAQASPLPIILYNVPSRTGSNVSAETTVRLANDFNNIIGTKEASGNFDQINQIMRDKPKDFLVISGDDPVTLPMMALGAAGVISVVGNALPSQLSEMVHHCLAGDYKSAQKIHSQLIDITRLMFVEGNPAGVKSALKHLGICGDTLRLPLVPVSDATAKKIAQETQNITTVKSPAKY</sequence>
<dbReference type="EC" id="4.3.3.7" evidence="4 12"/>
<dbReference type="UniPathway" id="UPA00034">
    <property type="reaction ID" value="UER00017"/>
</dbReference>
<dbReference type="Proteomes" id="UP000199679">
    <property type="component" value="Chromosome I"/>
</dbReference>
<comment type="caution">
    <text evidence="12">Was originally thought to be a dihydrodipicolinate synthase (DHDPS), catalyzing the condensation of (S)-aspartate-beta-semialdehyde [(S)-ASA] and pyruvate to dihydrodipicolinate (DHDP). However, it was shown in E.coli that the product of the enzymatic reaction is not dihydrodipicolinate but in fact (4S)-4-hydroxy-2,3,4,5-tetrahydro-(2S)-dipicolinic acid (HTPA), and that the consecutive dehydration reaction leading to DHDP is not spontaneous but catalyzed by DapB.</text>
</comment>
<dbReference type="SUPFAM" id="SSF51569">
    <property type="entry name" value="Aldolase"/>
    <property type="match status" value="1"/>
</dbReference>
<dbReference type="InterPro" id="IPR013785">
    <property type="entry name" value="Aldolase_TIM"/>
</dbReference>
<evidence type="ECO:0000256" key="11">
    <source>
        <dbReference type="ARBA" id="ARBA00047836"/>
    </source>
</evidence>
<evidence type="ECO:0000256" key="6">
    <source>
        <dbReference type="ARBA" id="ARBA00022605"/>
    </source>
</evidence>
<comment type="catalytic activity">
    <reaction evidence="11 12">
        <text>L-aspartate 4-semialdehyde + pyruvate = (2S,4S)-4-hydroxy-2,3,4,5-tetrahydrodipicolinate + H2O + H(+)</text>
        <dbReference type="Rhea" id="RHEA:34171"/>
        <dbReference type="ChEBI" id="CHEBI:15361"/>
        <dbReference type="ChEBI" id="CHEBI:15377"/>
        <dbReference type="ChEBI" id="CHEBI:15378"/>
        <dbReference type="ChEBI" id="CHEBI:67139"/>
        <dbReference type="ChEBI" id="CHEBI:537519"/>
        <dbReference type="EC" id="4.3.3.7"/>
    </reaction>
</comment>